<evidence type="ECO:0000313" key="1">
    <source>
        <dbReference type="EMBL" id="KAI8039377.1"/>
    </source>
</evidence>
<reference evidence="1" key="1">
    <citation type="journal article" date="2023" name="Genome Biol. Evol.">
        <title>Long-read-based Genome Assembly of Drosophila gunungcola Reveals Fewer Chemosensory Genes in Flower-breeding Species.</title>
        <authorList>
            <person name="Negi A."/>
            <person name="Liao B.Y."/>
            <person name="Yeh S.D."/>
        </authorList>
    </citation>
    <scope>NUCLEOTIDE SEQUENCE</scope>
    <source>
        <strain evidence="1">Sukarami</strain>
    </source>
</reference>
<dbReference type="Proteomes" id="UP001059596">
    <property type="component" value="Unassembled WGS sequence"/>
</dbReference>
<accession>A0A9Q0BNW5</accession>
<proteinExistence type="predicted"/>
<sequence length="84" mass="9064">MSSSSSPGLSGSFSKSLVLKIRWHVEQVRVPSQAPKPSRSTLLLTTTSSRESPTLPEVLILSPLARTKVMLTLQADDDDGQCLV</sequence>
<evidence type="ECO:0000313" key="2">
    <source>
        <dbReference type="Proteomes" id="UP001059596"/>
    </source>
</evidence>
<dbReference type="EMBL" id="JAMKOV010000006">
    <property type="protein sequence ID" value="KAI8039377.1"/>
    <property type="molecule type" value="Genomic_DNA"/>
</dbReference>
<dbReference type="AlphaFoldDB" id="A0A9Q0BNW5"/>
<gene>
    <name evidence="1" type="ORF">M5D96_008100</name>
</gene>
<comment type="caution">
    <text evidence="1">The sequence shown here is derived from an EMBL/GenBank/DDBJ whole genome shotgun (WGS) entry which is preliminary data.</text>
</comment>
<organism evidence="1 2">
    <name type="scientific">Drosophila gunungcola</name>
    <name type="common">fruit fly</name>
    <dbReference type="NCBI Taxonomy" id="103775"/>
    <lineage>
        <taxon>Eukaryota</taxon>
        <taxon>Metazoa</taxon>
        <taxon>Ecdysozoa</taxon>
        <taxon>Arthropoda</taxon>
        <taxon>Hexapoda</taxon>
        <taxon>Insecta</taxon>
        <taxon>Pterygota</taxon>
        <taxon>Neoptera</taxon>
        <taxon>Endopterygota</taxon>
        <taxon>Diptera</taxon>
        <taxon>Brachycera</taxon>
        <taxon>Muscomorpha</taxon>
        <taxon>Ephydroidea</taxon>
        <taxon>Drosophilidae</taxon>
        <taxon>Drosophila</taxon>
        <taxon>Sophophora</taxon>
    </lineage>
</organism>
<keyword evidence="2" id="KW-1185">Reference proteome</keyword>
<protein>
    <submittedName>
        <fullName evidence="1">Uncharacterized protein</fullName>
    </submittedName>
</protein>
<name>A0A9Q0BNW5_9MUSC</name>